<dbReference type="GO" id="GO:0003700">
    <property type="term" value="F:DNA-binding transcription factor activity"/>
    <property type="evidence" value="ECO:0007669"/>
    <property type="project" value="InterPro"/>
</dbReference>
<feature type="domain" description="HTH araC/xylS-type" evidence="4">
    <location>
        <begin position="190"/>
        <end position="265"/>
    </location>
</feature>
<keyword evidence="2" id="KW-0238">DNA-binding</keyword>
<dbReference type="PRINTS" id="PR00032">
    <property type="entry name" value="HTHARAC"/>
</dbReference>
<accession>A0A3D9ZU85</accession>
<evidence type="ECO:0000313" key="5">
    <source>
        <dbReference type="EMBL" id="REG00033.1"/>
    </source>
</evidence>
<dbReference type="InterPro" id="IPR014710">
    <property type="entry name" value="RmlC-like_jellyroll"/>
</dbReference>
<evidence type="ECO:0000256" key="3">
    <source>
        <dbReference type="ARBA" id="ARBA00023163"/>
    </source>
</evidence>
<dbReference type="AlphaFoldDB" id="A0A3D9ZU85"/>
<dbReference type="PANTHER" id="PTHR46796">
    <property type="entry name" value="HTH-TYPE TRANSCRIPTIONAL ACTIVATOR RHAS-RELATED"/>
    <property type="match status" value="1"/>
</dbReference>
<organism evidence="5 6">
    <name type="scientific">Asanoa ferruginea</name>
    <dbReference type="NCBI Taxonomy" id="53367"/>
    <lineage>
        <taxon>Bacteria</taxon>
        <taxon>Bacillati</taxon>
        <taxon>Actinomycetota</taxon>
        <taxon>Actinomycetes</taxon>
        <taxon>Micromonosporales</taxon>
        <taxon>Micromonosporaceae</taxon>
        <taxon>Asanoa</taxon>
    </lineage>
</organism>
<evidence type="ECO:0000256" key="2">
    <source>
        <dbReference type="ARBA" id="ARBA00023125"/>
    </source>
</evidence>
<dbReference type="Gene3D" id="2.60.120.10">
    <property type="entry name" value="Jelly Rolls"/>
    <property type="match status" value="1"/>
</dbReference>
<gene>
    <name evidence="5" type="ORF">DFJ67_6079</name>
</gene>
<dbReference type="Gene3D" id="1.10.10.60">
    <property type="entry name" value="Homeodomain-like"/>
    <property type="match status" value="2"/>
</dbReference>
<sequence length="274" mass="30264">MSERTERFEDHALGRPFHAALVDLKTRSNPHSHRDYFEVMAVVAGTGEQVIGQAGVQPLRPGDLVLVRPRDHHTIVGPLRFFNIAFPATGWRTFAGLAGLDPRWGTGAQPPLVHDDRGADLCAAVLRLFHDGPRQPDLVRFWCDVVDLLVPATPRPAPPPGIPDWLLTATAAMSREDYLREGIVRLRALAHVSDAHLARSVRRYYGTTPTGFVADLRLRHAATLLATTTRTISDIAYACGFASASYFSRQFHEAHGSSPRTFRDAARHAFVPRG</sequence>
<dbReference type="Proteomes" id="UP000256913">
    <property type="component" value="Unassembled WGS sequence"/>
</dbReference>
<evidence type="ECO:0000313" key="6">
    <source>
        <dbReference type="Proteomes" id="UP000256913"/>
    </source>
</evidence>
<dbReference type="SMART" id="SM00342">
    <property type="entry name" value="HTH_ARAC"/>
    <property type="match status" value="1"/>
</dbReference>
<dbReference type="SUPFAM" id="SSF46689">
    <property type="entry name" value="Homeodomain-like"/>
    <property type="match status" value="1"/>
</dbReference>
<dbReference type="RefSeq" id="WP_147315659.1">
    <property type="nucleotide sequence ID" value="NZ_BONB01000133.1"/>
</dbReference>
<dbReference type="InterPro" id="IPR003313">
    <property type="entry name" value="AraC-bd"/>
</dbReference>
<dbReference type="Pfam" id="PF12833">
    <property type="entry name" value="HTH_18"/>
    <property type="match status" value="1"/>
</dbReference>
<reference evidence="5 6" key="1">
    <citation type="submission" date="2018-08" db="EMBL/GenBank/DDBJ databases">
        <title>Sequencing the genomes of 1000 actinobacteria strains.</title>
        <authorList>
            <person name="Klenk H.-P."/>
        </authorList>
    </citation>
    <scope>NUCLEOTIDE SEQUENCE [LARGE SCALE GENOMIC DNA]</scope>
    <source>
        <strain evidence="5 6">DSM 44099</strain>
    </source>
</reference>
<dbReference type="OrthoDB" id="9799345at2"/>
<dbReference type="EMBL" id="QUMQ01000001">
    <property type="protein sequence ID" value="REG00033.1"/>
    <property type="molecule type" value="Genomic_DNA"/>
</dbReference>
<dbReference type="InterPro" id="IPR050204">
    <property type="entry name" value="AraC_XylS_family_regulators"/>
</dbReference>
<dbReference type="GO" id="GO:0043565">
    <property type="term" value="F:sequence-specific DNA binding"/>
    <property type="evidence" value="ECO:0007669"/>
    <property type="project" value="InterPro"/>
</dbReference>
<keyword evidence="1" id="KW-0805">Transcription regulation</keyword>
<dbReference type="InterPro" id="IPR018060">
    <property type="entry name" value="HTH_AraC"/>
</dbReference>
<dbReference type="InterPro" id="IPR020449">
    <property type="entry name" value="Tscrpt_reg_AraC-type_HTH"/>
</dbReference>
<keyword evidence="6" id="KW-1185">Reference proteome</keyword>
<name>A0A3D9ZU85_9ACTN</name>
<protein>
    <submittedName>
        <fullName evidence="5">AraC family transcriptional regulator</fullName>
    </submittedName>
</protein>
<dbReference type="Pfam" id="PF02311">
    <property type="entry name" value="AraC_binding"/>
    <property type="match status" value="1"/>
</dbReference>
<dbReference type="InterPro" id="IPR009057">
    <property type="entry name" value="Homeodomain-like_sf"/>
</dbReference>
<evidence type="ECO:0000256" key="1">
    <source>
        <dbReference type="ARBA" id="ARBA00023015"/>
    </source>
</evidence>
<evidence type="ECO:0000259" key="4">
    <source>
        <dbReference type="PROSITE" id="PS01124"/>
    </source>
</evidence>
<comment type="caution">
    <text evidence="5">The sequence shown here is derived from an EMBL/GenBank/DDBJ whole genome shotgun (WGS) entry which is preliminary data.</text>
</comment>
<dbReference type="SUPFAM" id="SSF51215">
    <property type="entry name" value="Regulatory protein AraC"/>
    <property type="match status" value="1"/>
</dbReference>
<keyword evidence="3" id="KW-0804">Transcription</keyword>
<proteinExistence type="predicted"/>
<dbReference type="InterPro" id="IPR037923">
    <property type="entry name" value="HTH-like"/>
</dbReference>
<dbReference type="PROSITE" id="PS01124">
    <property type="entry name" value="HTH_ARAC_FAMILY_2"/>
    <property type="match status" value="1"/>
</dbReference>